<dbReference type="GO" id="GO:0003985">
    <property type="term" value="F:acetyl-CoA C-acetyltransferase activity"/>
    <property type="evidence" value="ECO:0007669"/>
    <property type="project" value="UniProtKB-EC"/>
</dbReference>
<evidence type="ECO:0000256" key="6">
    <source>
        <dbReference type="ARBA" id="ARBA00022679"/>
    </source>
</evidence>
<reference evidence="17 18" key="1">
    <citation type="submission" date="2015-01" db="EMBL/GenBank/DDBJ databases">
        <title>The Genome Sequence of Fonsecaea multimorphosa CBS 102226.</title>
        <authorList>
            <consortium name="The Broad Institute Genomics Platform"/>
            <person name="Cuomo C."/>
            <person name="de Hoog S."/>
            <person name="Gorbushina A."/>
            <person name="Stielow B."/>
            <person name="Teixiera M."/>
            <person name="Abouelleil A."/>
            <person name="Chapman S.B."/>
            <person name="Priest M."/>
            <person name="Young S.K."/>
            <person name="Wortman J."/>
            <person name="Nusbaum C."/>
            <person name="Birren B."/>
        </authorList>
    </citation>
    <scope>NUCLEOTIDE SEQUENCE [LARGE SCALE GENOMIC DNA]</scope>
    <source>
        <strain evidence="17 18">CBS 102226</strain>
    </source>
</reference>
<keyword evidence="6 13" id="KW-0808">Transferase</keyword>
<dbReference type="PANTHER" id="PTHR18919:SF156">
    <property type="entry name" value="ACETYL-COA ACETYLTRANSFERASE, MITOCHONDRIAL"/>
    <property type="match status" value="1"/>
</dbReference>
<evidence type="ECO:0000256" key="3">
    <source>
        <dbReference type="ARBA" id="ARBA00010982"/>
    </source>
</evidence>
<comment type="similarity">
    <text evidence="3 13">Belongs to the thiolase-like superfamily. Thiolase family.</text>
</comment>
<dbReference type="PROSITE" id="PS00099">
    <property type="entry name" value="THIOLASE_3"/>
    <property type="match status" value="1"/>
</dbReference>
<dbReference type="SUPFAM" id="SSF53901">
    <property type="entry name" value="Thiolase-like"/>
    <property type="match status" value="2"/>
</dbReference>
<keyword evidence="8" id="KW-0809">Transit peptide</keyword>
<dbReference type="InterPro" id="IPR016039">
    <property type="entry name" value="Thiolase-like"/>
</dbReference>
<dbReference type="GeneID" id="27710741"/>
<dbReference type="RefSeq" id="XP_016633542.1">
    <property type="nucleotide sequence ID" value="XM_016775499.1"/>
</dbReference>
<evidence type="ECO:0000313" key="18">
    <source>
        <dbReference type="Proteomes" id="UP000053411"/>
    </source>
</evidence>
<dbReference type="EC" id="2.3.1.9" evidence="5"/>
<evidence type="ECO:0000256" key="10">
    <source>
        <dbReference type="ARBA" id="ARBA00023128"/>
    </source>
</evidence>
<dbReference type="Pfam" id="PF00108">
    <property type="entry name" value="Thiolase_N"/>
    <property type="match status" value="1"/>
</dbReference>
<dbReference type="PIRSF" id="PIRSF000429">
    <property type="entry name" value="Ac-CoA_Ac_transf"/>
    <property type="match status" value="1"/>
</dbReference>
<dbReference type="PANTHER" id="PTHR18919">
    <property type="entry name" value="ACETYL-COA C-ACYLTRANSFERASE"/>
    <property type="match status" value="1"/>
</dbReference>
<dbReference type="EMBL" id="KN848069">
    <property type="protein sequence ID" value="KIX99419.1"/>
    <property type="molecule type" value="Genomic_DNA"/>
</dbReference>
<feature type="region of interest" description="Disordered" evidence="14">
    <location>
        <begin position="1"/>
        <end position="28"/>
    </location>
</feature>
<evidence type="ECO:0000256" key="13">
    <source>
        <dbReference type="RuleBase" id="RU003557"/>
    </source>
</evidence>
<keyword evidence="11 13" id="KW-0012">Acyltransferase</keyword>
<dbReference type="InterPro" id="IPR020617">
    <property type="entry name" value="Thiolase_C"/>
</dbReference>
<dbReference type="AlphaFoldDB" id="A0A0D2K8H0"/>
<dbReference type="OrthoDB" id="5404651at2759"/>
<dbReference type="VEuPathDB" id="FungiDB:Z520_04995"/>
<feature type="active site" description="Acyl-thioester intermediate" evidence="12">
    <location>
        <position position="119"/>
    </location>
</feature>
<organism evidence="17 18">
    <name type="scientific">Fonsecaea multimorphosa CBS 102226</name>
    <dbReference type="NCBI Taxonomy" id="1442371"/>
    <lineage>
        <taxon>Eukaryota</taxon>
        <taxon>Fungi</taxon>
        <taxon>Dikarya</taxon>
        <taxon>Ascomycota</taxon>
        <taxon>Pezizomycotina</taxon>
        <taxon>Eurotiomycetes</taxon>
        <taxon>Chaetothyriomycetidae</taxon>
        <taxon>Chaetothyriales</taxon>
        <taxon>Herpotrichiellaceae</taxon>
        <taxon>Fonsecaea</taxon>
    </lineage>
</organism>
<dbReference type="GO" id="GO:0046872">
    <property type="term" value="F:metal ion binding"/>
    <property type="evidence" value="ECO:0007669"/>
    <property type="project" value="UniProtKB-KW"/>
</dbReference>
<comment type="subunit">
    <text evidence="4">Homotetramer.</text>
</comment>
<comment type="cofactor">
    <cofactor evidence="1">
        <name>K(+)</name>
        <dbReference type="ChEBI" id="CHEBI:29103"/>
    </cofactor>
</comment>
<dbReference type="NCBIfam" id="TIGR01930">
    <property type="entry name" value="AcCoA-C-Actrans"/>
    <property type="match status" value="1"/>
</dbReference>
<evidence type="ECO:0000256" key="1">
    <source>
        <dbReference type="ARBA" id="ARBA00001958"/>
    </source>
</evidence>
<feature type="active site" description="Proton acceptor" evidence="12">
    <location>
        <position position="431"/>
    </location>
</feature>
<evidence type="ECO:0000256" key="7">
    <source>
        <dbReference type="ARBA" id="ARBA00022723"/>
    </source>
</evidence>
<dbReference type="InterPro" id="IPR020616">
    <property type="entry name" value="Thiolase_N"/>
</dbReference>
<dbReference type="InterPro" id="IPR020610">
    <property type="entry name" value="Thiolase_AS"/>
</dbReference>
<feature type="domain" description="Thiolase N-terminal" evidence="15">
    <location>
        <begin position="35"/>
        <end position="291"/>
    </location>
</feature>
<proteinExistence type="inferred from homology"/>
<evidence type="ECO:0000259" key="15">
    <source>
        <dbReference type="Pfam" id="PF00108"/>
    </source>
</evidence>
<evidence type="ECO:0000256" key="14">
    <source>
        <dbReference type="SAM" id="MobiDB-lite"/>
    </source>
</evidence>
<keyword evidence="7" id="KW-0479">Metal-binding</keyword>
<dbReference type="InterPro" id="IPR020615">
    <property type="entry name" value="Thiolase_acyl_enz_int_AS"/>
</dbReference>
<evidence type="ECO:0000256" key="5">
    <source>
        <dbReference type="ARBA" id="ARBA00012705"/>
    </source>
</evidence>
<comment type="subcellular location">
    <subcellularLocation>
        <location evidence="2">Mitochondrion</location>
    </subcellularLocation>
</comment>
<dbReference type="PROSITE" id="PS00098">
    <property type="entry name" value="THIOLASE_1"/>
    <property type="match status" value="1"/>
</dbReference>
<dbReference type="CDD" id="cd00751">
    <property type="entry name" value="thiolase"/>
    <property type="match status" value="1"/>
</dbReference>
<dbReference type="STRING" id="1442371.A0A0D2K8H0"/>
<dbReference type="Proteomes" id="UP000053411">
    <property type="component" value="Unassembled WGS sequence"/>
</dbReference>
<keyword evidence="9" id="KW-0630">Potassium</keyword>
<evidence type="ECO:0000256" key="4">
    <source>
        <dbReference type="ARBA" id="ARBA00011881"/>
    </source>
</evidence>
<protein>
    <recommendedName>
        <fullName evidence="5">acetyl-CoA C-acetyltransferase</fullName>
        <ecNumber evidence="5">2.3.1.9</ecNumber>
    </recommendedName>
</protein>
<evidence type="ECO:0000256" key="2">
    <source>
        <dbReference type="ARBA" id="ARBA00004173"/>
    </source>
</evidence>
<evidence type="ECO:0000259" key="16">
    <source>
        <dbReference type="Pfam" id="PF02803"/>
    </source>
</evidence>
<evidence type="ECO:0000256" key="9">
    <source>
        <dbReference type="ARBA" id="ARBA00022958"/>
    </source>
</evidence>
<evidence type="ECO:0000256" key="8">
    <source>
        <dbReference type="ARBA" id="ARBA00022946"/>
    </source>
</evidence>
<sequence>MGGSSASPASSSERLAQIHGQLSDQSPRDKEIQDVYILSAARTPTGKFMGALSTVSAPNLGAVAIRAAVSKSNVPPHKITGVYFGNVLQAGVGQAPARQATLLAGLSSSTESITVNKVCSSGLKAVVLAAQSIQLGLAEAQVAGGMESMSSVPYYHPRASQMPKYGDVKIQDGLVEDGLLDKYNQIHMGVCAEKAAEKYGISREDQDAYAIRSFERAQAAWKAGKFEDEIAPVTVSNKGGNMVVTEDEGYNNLKKDKVPTLKSAFVPGGSVTAANSSLMSDGASAVVLGSKAIAQMFGRGSRVLARIVSSADAALDPVEYPVAPAKAILLALERAQLQVSDIAIWEINEAFAAVVKANEQVSPVYTIHNPRLLRMMLRPVPHQILGLQDAKLNVLGGAIALGHALGSSGARILTTLLHQLRIGDYGLAALCNGGGGATAIIVHRVDSV</sequence>
<dbReference type="Gene3D" id="3.40.47.10">
    <property type="match status" value="1"/>
</dbReference>
<name>A0A0D2K8H0_9EURO</name>
<feature type="compositionally biased region" description="Low complexity" evidence="14">
    <location>
        <begin position="1"/>
        <end position="12"/>
    </location>
</feature>
<evidence type="ECO:0000313" key="17">
    <source>
        <dbReference type="EMBL" id="KIX99419.1"/>
    </source>
</evidence>
<dbReference type="GO" id="GO:0006635">
    <property type="term" value="P:fatty acid beta-oxidation"/>
    <property type="evidence" value="ECO:0007669"/>
    <property type="project" value="TreeGrafter"/>
</dbReference>
<accession>A0A0D2K8H0</accession>
<dbReference type="GO" id="GO:0005739">
    <property type="term" value="C:mitochondrion"/>
    <property type="evidence" value="ECO:0007669"/>
    <property type="project" value="UniProtKB-SubCell"/>
</dbReference>
<feature type="active site" description="Proton acceptor" evidence="12">
    <location>
        <position position="403"/>
    </location>
</feature>
<keyword evidence="18" id="KW-1185">Reference proteome</keyword>
<dbReference type="Pfam" id="PF02803">
    <property type="entry name" value="Thiolase_C"/>
    <property type="match status" value="1"/>
</dbReference>
<dbReference type="InterPro" id="IPR002155">
    <property type="entry name" value="Thiolase"/>
</dbReference>
<evidence type="ECO:0000256" key="12">
    <source>
        <dbReference type="PIRSR" id="PIRSR000429-1"/>
    </source>
</evidence>
<feature type="domain" description="Thiolase C-terminal" evidence="16">
    <location>
        <begin position="302"/>
        <end position="443"/>
    </location>
</feature>
<evidence type="ECO:0000256" key="11">
    <source>
        <dbReference type="ARBA" id="ARBA00023315"/>
    </source>
</evidence>
<gene>
    <name evidence="17" type="ORF">Z520_04995</name>
</gene>
<keyword evidence="10" id="KW-0496">Mitochondrion</keyword>